<dbReference type="Gene3D" id="2.30.30.40">
    <property type="entry name" value="SH3 Domains"/>
    <property type="match status" value="1"/>
</dbReference>
<name>A0A918D373_9BACI</name>
<dbReference type="Gene3D" id="3.40.50.12090">
    <property type="match status" value="2"/>
</dbReference>
<dbReference type="InterPro" id="IPR007253">
    <property type="entry name" value="Cell_wall-bd_2"/>
</dbReference>
<feature type="domain" description="SH3b" evidence="2">
    <location>
        <begin position="419"/>
        <end position="491"/>
    </location>
</feature>
<dbReference type="RefSeq" id="WP_188857994.1">
    <property type="nucleotide sequence ID" value="NZ_BMOS01000019.1"/>
</dbReference>
<dbReference type="Gene3D" id="1.10.530.10">
    <property type="match status" value="1"/>
</dbReference>
<feature type="chain" id="PRO_5036903682" description="SH3b domain-containing protein" evidence="1">
    <location>
        <begin position="29"/>
        <end position="801"/>
    </location>
</feature>
<dbReference type="InterPro" id="IPR003646">
    <property type="entry name" value="SH3-like_bac-type"/>
</dbReference>
<dbReference type="PANTHER" id="PTHR30032:SF8">
    <property type="entry name" value="GERMINATION-SPECIFIC N-ACETYLMURAMOYL-L-ALANINE AMIDASE"/>
    <property type="match status" value="1"/>
</dbReference>
<feature type="signal peptide" evidence="1">
    <location>
        <begin position="1"/>
        <end position="28"/>
    </location>
</feature>
<dbReference type="Pfam" id="PF08239">
    <property type="entry name" value="SH3_3"/>
    <property type="match status" value="1"/>
</dbReference>
<dbReference type="Pfam" id="PF04122">
    <property type="entry name" value="CW_binding_2"/>
    <property type="match status" value="3"/>
</dbReference>
<sequence>MKKQVNKLFVLAVAILALGLLSFEQVHADETGAITFDFGKNNVELTDTLSIEVVNDEENSTIRIMDSGEELYREDLSLVQVTNLYQVNVENETYGIITYRYDGSGNGLYFDVMKLSSSGVEEVYTSEVFERATYAVTDDGITIEYPEYEEDDAMTEPSGLVEQHFKIKGNQVEAGQASLSDISLEKDASAQVNYKYKNPSYAEINKILTEEALNAGIAPEIVKAIAYQESNWQQFWNEVPSRVKNNCKVTDGKKLAWDGTNALLGYDCIGIGIMQVSNHMYKKEGPEKDQYIKKLKEDIRFNIKEGIRILQDKWKYKNGSNPIIPTVNDGDPMVIENWYFAIMAYNGMLPRNNPLANPYTAYQENVFKRLRDLTLIDITPFPTHTLEPYKLANEQLRFRSNKYEMTGPQHYSSQSLKKGDTAYTNTRSLNLRKGPSTGSDVVASLPKGTKLTVTGEYRGNNSRVNQYVWLPVRTNSGQTGWVSSSYVTAGDYVDVYPLEGQNRFETSVAITNHGWHWEQPEYAVIGRGDLPIDALTGSVLASSLDGPLLLTRNDRLTPAVEQELKRIQPKYVYILGGKGAISANVESQLKSMFKNSRVERLQADLRYGTAAKVAEVIASKNKVTEVFVTTGDEKSSDPLAIAPYAGEKNIPILLTNKKKLSDEARNFITKNKISKVTIIGGKTAVSANVENELKKLVGKVERVSGKARFDTGLAIINKYYNKNQLDDIFVAQGMDIADALSTAPLAAKKGSPLVLTLSDQVPKSVNTWLKSNTPTKPDIYFLGGNNAIQNKVRNNIINLVK</sequence>
<organism evidence="3 4">
    <name type="scientific">Oceanobacillus indicireducens</name>
    <dbReference type="NCBI Taxonomy" id="1004261"/>
    <lineage>
        <taxon>Bacteria</taxon>
        <taxon>Bacillati</taxon>
        <taxon>Bacillota</taxon>
        <taxon>Bacilli</taxon>
        <taxon>Bacillales</taxon>
        <taxon>Bacillaceae</taxon>
        <taxon>Oceanobacillus</taxon>
    </lineage>
</organism>
<dbReference type="EMBL" id="BMOS01000019">
    <property type="protein sequence ID" value="GGN61174.1"/>
    <property type="molecule type" value="Genomic_DNA"/>
</dbReference>
<dbReference type="AlphaFoldDB" id="A0A918D373"/>
<protein>
    <recommendedName>
        <fullName evidence="2">SH3b domain-containing protein</fullName>
    </recommendedName>
</protein>
<dbReference type="InterPro" id="IPR023346">
    <property type="entry name" value="Lysozyme-like_dom_sf"/>
</dbReference>
<evidence type="ECO:0000313" key="4">
    <source>
        <dbReference type="Proteomes" id="UP000624041"/>
    </source>
</evidence>
<dbReference type="SUPFAM" id="SSF53955">
    <property type="entry name" value="Lysozyme-like"/>
    <property type="match status" value="1"/>
</dbReference>
<keyword evidence="1" id="KW-0732">Signal</keyword>
<dbReference type="InterPro" id="IPR008258">
    <property type="entry name" value="Transglycosylase_SLT_dom_1"/>
</dbReference>
<dbReference type="Proteomes" id="UP000624041">
    <property type="component" value="Unassembled WGS sequence"/>
</dbReference>
<reference evidence="3" key="2">
    <citation type="submission" date="2020-09" db="EMBL/GenBank/DDBJ databases">
        <authorList>
            <person name="Sun Q."/>
            <person name="Ohkuma M."/>
        </authorList>
    </citation>
    <scope>NUCLEOTIDE SEQUENCE</scope>
    <source>
        <strain evidence="3">JCM 17251</strain>
    </source>
</reference>
<evidence type="ECO:0000259" key="2">
    <source>
        <dbReference type="PROSITE" id="PS51781"/>
    </source>
</evidence>
<evidence type="ECO:0000313" key="3">
    <source>
        <dbReference type="EMBL" id="GGN61174.1"/>
    </source>
</evidence>
<dbReference type="Pfam" id="PF01464">
    <property type="entry name" value="SLT"/>
    <property type="match status" value="1"/>
</dbReference>
<dbReference type="PANTHER" id="PTHR30032">
    <property type="entry name" value="N-ACETYLMURAMOYL-L-ALANINE AMIDASE-RELATED"/>
    <property type="match status" value="1"/>
</dbReference>
<evidence type="ECO:0000256" key="1">
    <source>
        <dbReference type="SAM" id="SignalP"/>
    </source>
</evidence>
<keyword evidence="4" id="KW-1185">Reference proteome</keyword>
<dbReference type="PROSITE" id="PS51781">
    <property type="entry name" value="SH3B"/>
    <property type="match status" value="1"/>
</dbReference>
<gene>
    <name evidence="3" type="ORF">GCM10007971_25960</name>
</gene>
<dbReference type="SMART" id="SM00287">
    <property type="entry name" value="SH3b"/>
    <property type="match status" value="1"/>
</dbReference>
<comment type="caution">
    <text evidence="3">The sequence shown here is derived from an EMBL/GenBank/DDBJ whole genome shotgun (WGS) entry which is preliminary data.</text>
</comment>
<dbReference type="InterPro" id="IPR051922">
    <property type="entry name" value="Bact_Sporulation_Assoc"/>
</dbReference>
<reference evidence="3" key="1">
    <citation type="journal article" date="2014" name="Int. J. Syst. Evol. Microbiol.">
        <title>Complete genome sequence of Corynebacterium casei LMG S-19264T (=DSM 44701T), isolated from a smear-ripened cheese.</title>
        <authorList>
            <consortium name="US DOE Joint Genome Institute (JGI-PGF)"/>
            <person name="Walter F."/>
            <person name="Albersmeier A."/>
            <person name="Kalinowski J."/>
            <person name="Ruckert C."/>
        </authorList>
    </citation>
    <scope>NUCLEOTIDE SEQUENCE</scope>
    <source>
        <strain evidence="3">JCM 17251</strain>
    </source>
</reference>
<accession>A0A918D373</accession>
<proteinExistence type="predicted"/>